<keyword evidence="2" id="KW-1185">Reference proteome</keyword>
<accession>A0ABN0C6R1</accession>
<comment type="caution">
    <text evidence="1">The sequence shown here is derived from an EMBL/GenBank/DDBJ whole genome shotgun (WGS) entry which is preliminary data.</text>
</comment>
<name>A0ABN0C6R1_9ACTN</name>
<reference evidence="1" key="1">
    <citation type="submission" date="2010-08" db="EMBL/GenBank/DDBJ databases">
        <authorList>
            <person name="Weinstock G."/>
            <person name="Sodergren E."/>
            <person name="Clifton S."/>
            <person name="Fulton L."/>
            <person name="Fulton B."/>
            <person name="Courtney L."/>
            <person name="Fronick C."/>
            <person name="Harrison M."/>
            <person name="Strong C."/>
            <person name="Farmer C."/>
            <person name="Delahaunty K."/>
            <person name="Markovic C."/>
            <person name="Hall O."/>
            <person name="Minx P."/>
            <person name="Tomlinson C."/>
            <person name="Mitreva M."/>
            <person name="Hou S."/>
            <person name="Chen J."/>
            <person name="Wollam A."/>
            <person name="Pepin K.H."/>
            <person name="Johnson M."/>
            <person name="Bhonagiri V."/>
            <person name="Zhang X."/>
            <person name="Suruliraj S."/>
            <person name="Warren W."/>
            <person name="Chinwalla A."/>
            <person name="Mardis E.R."/>
            <person name="Wilson R.K."/>
        </authorList>
    </citation>
    <scope>NUCLEOTIDE SEQUENCE [LARGE SCALE GENOMIC DNA]</scope>
    <source>
        <strain evidence="1">HL044PA1</strain>
    </source>
</reference>
<evidence type="ECO:0000313" key="1">
    <source>
        <dbReference type="EMBL" id="EFS92844.1"/>
    </source>
</evidence>
<sequence>MGSAAVIHRVELGDEKLGSKTTTEGMELADILEANGGVAKISSVGRVARQARRAAREGHVIRPLPRIVMTTTAARYPEAWIRAVSTRR</sequence>
<dbReference type="EMBL" id="ADZU01000016">
    <property type="protein sequence ID" value="EFS92844.1"/>
    <property type="molecule type" value="Genomic_DNA"/>
</dbReference>
<evidence type="ECO:0000313" key="2">
    <source>
        <dbReference type="Proteomes" id="UP000003179"/>
    </source>
</evidence>
<organism evidence="1 2">
    <name type="scientific">Cutibacterium modestum HL044PA1</name>
    <dbReference type="NCBI Taxonomy" id="765109"/>
    <lineage>
        <taxon>Bacteria</taxon>
        <taxon>Bacillati</taxon>
        <taxon>Actinomycetota</taxon>
        <taxon>Actinomycetes</taxon>
        <taxon>Propionibacteriales</taxon>
        <taxon>Propionibacteriaceae</taxon>
        <taxon>Cutibacterium</taxon>
        <taxon>Cutibacterium modestum</taxon>
    </lineage>
</organism>
<gene>
    <name evidence="1" type="ORF">HMPREF9607_00898</name>
</gene>
<proteinExistence type="predicted"/>
<dbReference type="Proteomes" id="UP000003179">
    <property type="component" value="Unassembled WGS sequence"/>
</dbReference>
<protein>
    <submittedName>
        <fullName evidence="1">Uncharacterized protein</fullName>
    </submittedName>
</protein>